<keyword evidence="3" id="KW-0804">Transcription</keyword>
<dbReference type="PROSITE" id="PS00041">
    <property type="entry name" value="HTH_ARAC_FAMILY_1"/>
    <property type="match status" value="1"/>
</dbReference>
<reference evidence="5 6" key="1">
    <citation type="submission" date="2024-08" db="EMBL/GenBank/DDBJ databases">
        <title>Whole-genome sequencing of halo(alkali)philic microorganisms from hypersaline lakes.</title>
        <authorList>
            <person name="Sorokin D.Y."/>
            <person name="Merkel A.Y."/>
            <person name="Messina E."/>
            <person name="Yakimov M."/>
        </authorList>
    </citation>
    <scope>NUCLEOTIDE SEQUENCE [LARGE SCALE GENOMIC DNA]</scope>
    <source>
        <strain evidence="5 6">AB-hyl4</strain>
    </source>
</reference>
<keyword evidence="2" id="KW-0238">DNA-binding</keyword>
<dbReference type="PROSITE" id="PS01124">
    <property type="entry name" value="HTH_ARAC_FAMILY_2"/>
    <property type="match status" value="1"/>
</dbReference>
<keyword evidence="1" id="KW-0805">Transcription regulation</keyword>
<dbReference type="SUPFAM" id="SSF51182">
    <property type="entry name" value="RmlC-like cupins"/>
    <property type="match status" value="1"/>
</dbReference>
<dbReference type="SUPFAM" id="SSF46689">
    <property type="entry name" value="Homeodomain-like"/>
    <property type="match status" value="1"/>
</dbReference>
<dbReference type="RefSeq" id="WP_425344858.1">
    <property type="nucleotide sequence ID" value="NZ_JBGUBD010000003.1"/>
</dbReference>
<dbReference type="Pfam" id="PF12833">
    <property type="entry name" value="HTH_18"/>
    <property type="match status" value="1"/>
</dbReference>
<feature type="domain" description="HTH araC/xylS-type" evidence="4">
    <location>
        <begin position="188"/>
        <end position="288"/>
    </location>
</feature>
<evidence type="ECO:0000256" key="1">
    <source>
        <dbReference type="ARBA" id="ARBA00023015"/>
    </source>
</evidence>
<dbReference type="InterPro" id="IPR050204">
    <property type="entry name" value="AraC_XylS_family_regulators"/>
</dbReference>
<comment type="caution">
    <text evidence="5">The sequence shown here is derived from an EMBL/GenBank/DDBJ whole genome shotgun (WGS) entry which is preliminary data.</text>
</comment>
<dbReference type="EMBL" id="JBGUBD010000003">
    <property type="protein sequence ID" value="MFA9477934.1"/>
    <property type="molecule type" value="Genomic_DNA"/>
</dbReference>
<evidence type="ECO:0000259" key="4">
    <source>
        <dbReference type="PROSITE" id="PS01124"/>
    </source>
</evidence>
<dbReference type="InterPro" id="IPR018062">
    <property type="entry name" value="HTH_AraC-typ_CS"/>
</dbReference>
<evidence type="ECO:0000256" key="2">
    <source>
        <dbReference type="ARBA" id="ARBA00023125"/>
    </source>
</evidence>
<name>A0ABV4U2W6_9BACT</name>
<dbReference type="InterPro" id="IPR009057">
    <property type="entry name" value="Homeodomain-like_sf"/>
</dbReference>
<sequence length="296" mass="34133">MSKLELNNDALVRLDHGLSADRPIVTKHDLWPEVGPGMQDMHYEVELGIVMRGRMAHRNRHWVGEFGPGDVWLTGIWEPHSAEITEVPLELCMFHIYPPMLAQWKFPEYPDCNWLSFFTAPPEERPQQLSNRGDIWLDIARQVLALTPDQDRFDQLLLRPLLMRFLTELGRVWPGFEATSSIRVGTYEHIGRAIAAVFETPHRLSVTEGADLAGMNRNVFTEKFQELMGMSFAEFSLKHRLYLASHALRETDLPLKAIATHFGFTDKSHLHRSFVRLFGQTPHDYRRSNLRPVAVV</sequence>
<dbReference type="InterPro" id="IPR011051">
    <property type="entry name" value="RmlC_Cupin_sf"/>
</dbReference>
<dbReference type="Gene3D" id="1.10.10.60">
    <property type="entry name" value="Homeodomain-like"/>
    <property type="match status" value="1"/>
</dbReference>
<dbReference type="PANTHER" id="PTHR46796">
    <property type="entry name" value="HTH-TYPE TRANSCRIPTIONAL ACTIVATOR RHAS-RELATED"/>
    <property type="match status" value="1"/>
</dbReference>
<gene>
    <name evidence="5" type="ORF">ACERK3_06440</name>
</gene>
<keyword evidence="6" id="KW-1185">Reference proteome</keyword>
<proteinExistence type="predicted"/>
<evidence type="ECO:0000256" key="3">
    <source>
        <dbReference type="ARBA" id="ARBA00023163"/>
    </source>
</evidence>
<evidence type="ECO:0000313" key="6">
    <source>
        <dbReference type="Proteomes" id="UP001575105"/>
    </source>
</evidence>
<dbReference type="SMART" id="SM00342">
    <property type="entry name" value="HTH_ARAC"/>
    <property type="match status" value="1"/>
</dbReference>
<organism evidence="5 6">
    <name type="scientific">Natronomicrosphaera hydrolytica</name>
    <dbReference type="NCBI Taxonomy" id="3242702"/>
    <lineage>
        <taxon>Bacteria</taxon>
        <taxon>Pseudomonadati</taxon>
        <taxon>Planctomycetota</taxon>
        <taxon>Phycisphaerae</taxon>
        <taxon>Phycisphaerales</taxon>
        <taxon>Phycisphaeraceae</taxon>
        <taxon>Natronomicrosphaera</taxon>
    </lineage>
</organism>
<dbReference type="InterPro" id="IPR018060">
    <property type="entry name" value="HTH_AraC"/>
</dbReference>
<accession>A0ABV4U2W6</accession>
<protein>
    <submittedName>
        <fullName evidence="5">Helix-turn-helix domain-containing protein</fullName>
    </submittedName>
</protein>
<dbReference type="Proteomes" id="UP001575105">
    <property type="component" value="Unassembled WGS sequence"/>
</dbReference>
<evidence type="ECO:0000313" key="5">
    <source>
        <dbReference type="EMBL" id="MFA9477934.1"/>
    </source>
</evidence>